<reference evidence="1 2" key="1">
    <citation type="submission" date="2024-04" db="EMBL/GenBank/DDBJ databases">
        <authorList>
            <person name="Rising A."/>
            <person name="Reimegard J."/>
            <person name="Sonavane S."/>
            <person name="Akerstrom W."/>
            <person name="Nylinder S."/>
            <person name="Hedman E."/>
            <person name="Kallberg Y."/>
        </authorList>
    </citation>
    <scope>NUCLEOTIDE SEQUENCE [LARGE SCALE GENOMIC DNA]</scope>
</reference>
<dbReference type="EMBL" id="CAXIEN010000007">
    <property type="protein sequence ID" value="CAL1263052.1"/>
    <property type="molecule type" value="Genomic_DNA"/>
</dbReference>
<name>A0AAV1YWA6_9ARAC</name>
<protein>
    <submittedName>
        <fullName evidence="1">Uncharacterized protein</fullName>
    </submittedName>
</protein>
<sequence length="59" mass="6969">MFFLTRNNLMDKPLYYISNLLAQSVGFYQRCVPSTQDYGSNSSIYMHIVLWTRGRQTIE</sequence>
<evidence type="ECO:0000313" key="1">
    <source>
        <dbReference type="EMBL" id="CAL1263052.1"/>
    </source>
</evidence>
<dbReference type="AlphaFoldDB" id="A0AAV1YWA6"/>
<organism evidence="1 2">
    <name type="scientific">Larinioides sclopetarius</name>
    <dbReference type="NCBI Taxonomy" id="280406"/>
    <lineage>
        <taxon>Eukaryota</taxon>
        <taxon>Metazoa</taxon>
        <taxon>Ecdysozoa</taxon>
        <taxon>Arthropoda</taxon>
        <taxon>Chelicerata</taxon>
        <taxon>Arachnida</taxon>
        <taxon>Araneae</taxon>
        <taxon>Araneomorphae</taxon>
        <taxon>Entelegynae</taxon>
        <taxon>Araneoidea</taxon>
        <taxon>Araneidae</taxon>
        <taxon>Larinioides</taxon>
    </lineage>
</organism>
<accession>A0AAV1YWA6</accession>
<feature type="non-terminal residue" evidence="1">
    <location>
        <position position="59"/>
    </location>
</feature>
<comment type="caution">
    <text evidence="1">The sequence shown here is derived from an EMBL/GenBank/DDBJ whole genome shotgun (WGS) entry which is preliminary data.</text>
</comment>
<proteinExistence type="predicted"/>
<gene>
    <name evidence="1" type="ORF">LARSCL_LOCUS1334</name>
</gene>
<evidence type="ECO:0000313" key="2">
    <source>
        <dbReference type="Proteomes" id="UP001497382"/>
    </source>
</evidence>
<dbReference type="Proteomes" id="UP001497382">
    <property type="component" value="Unassembled WGS sequence"/>
</dbReference>
<keyword evidence="2" id="KW-1185">Reference proteome</keyword>